<protein>
    <submittedName>
        <fullName evidence="2">Ribbon-helix-helix domain-containing protein</fullName>
    </submittedName>
</protein>
<comment type="caution">
    <text evidence="2">The sequence shown here is derived from an EMBL/GenBank/DDBJ whole genome shotgun (WGS) entry which is preliminary data.</text>
</comment>
<dbReference type="Proteomes" id="UP000672602">
    <property type="component" value="Unassembled WGS sequence"/>
</dbReference>
<evidence type="ECO:0000259" key="1">
    <source>
        <dbReference type="Pfam" id="PF13467"/>
    </source>
</evidence>
<dbReference type="EMBL" id="JAGMWN010000014">
    <property type="protein sequence ID" value="MBP5859066.1"/>
    <property type="molecule type" value="Genomic_DNA"/>
</dbReference>
<feature type="domain" description="Ribbon-helix-helix" evidence="1">
    <location>
        <begin position="2"/>
        <end position="49"/>
    </location>
</feature>
<sequence length="75" mass="8103">MKLEPAFWDALEAAAMREGRSINEICSMIDDRAAGYGLTAAIRVFVLAYGWCRRLDDAIATVPVGSLPTADGARD</sequence>
<evidence type="ECO:0000313" key="3">
    <source>
        <dbReference type="Proteomes" id="UP000672602"/>
    </source>
</evidence>
<reference evidence="2" key="1">
    <citation type="submission" date="2021-04" db="EMBL/GenBank/DDBJ databases">
        <authorList>
            <person name="Zhang D.-C."/>
        </authorList>
    </citation>
    <scope>NUCLEOTIDE SEQUENCE</scope>
    <source>
        <strain evidence="2">CGMCC 1.15697</strain>
    </source>
</reference>
<dbReference type="InterPro" id="IPR038268">
    <property type="entry name" value="RHH_sf"/>
</dbReference>
<organism evidence="2 3">
    <name type="scientific">Marivibrio halodurans</name>
    <dbReference type="NCBI Taxonomy" id="2039722"/>
    <lineage>
        <taxon>Bacteria</taxon>
        <taxon>Pseudomonadati</taxon>
        <taxon>Pseudomonadota</taxon>
        <taxon>Alphaproteobacteria</taxon>
        <taxon>Rhodospirillales</taxon>
        <taxon>Rhodospirillaceae</taxon>
        <taxon>Marivibrio</taxon>
    </lineage>
</organism>
<keyword evidence="3" id="KW-1185">Reference proteome</keyword>
<dbReference type="Pfam" id="PF13467">
    <property type="entry name" value="RHH_4"/>
    <property type="match status" value="1"/>
</dbReference>
<gene>
    <name evidence="2" type="ORF">KAJ83_18745</name>
</gene>
<evidence type="ECO:0000313" key="2">
    <source>
        <dbReference type="EMBL" id="MBP5859066.1"/>
    </source>
</evidence>
<accession>A0A8J7V2Q6</accession>
<dbReference type="Gene3D" id="1.10.3990.20">
    <property type="entry name" value="protein bp1543"/>
    <property type="match status" value="1"/>
</dbReference>
<dbReference type="AlphaFoldDB" id="A0A8J7V2Q6"/>
<dbReference type="InterPro" id="IPR027373">
    <property type="entry name" value="RHH_dom"/>
</dbReference>
<name>A0A8J7V2Q6_9PROT</name>
<proteinExistence type="predicted"/>